<proteinExistence type="predicted"/>
<feature type="compositionally biased region" description="Polar residues" evidence="1">
    <location>
        <begin position="1"/>
        <end position="12"/>
    </location>
</feature>
<comment type="caution">
    <text evidence="2">The sequence shown here is derived from an EMBL/GenBank/DDBJ whole genome shotgun (WGS) entry which is preliminary data.</text>
</comment>
<evidence type="ECO:0000313" key="2">
    <source>
        <dbReference type="EMBL" id="CAH3025435.1"/>
    </source>
</evidence>
<dbReference type="EMBL" id="CALNXI010000352">
    <property type="protein sequence ID" value="CAH3025435.1"/>
    <property type="molecule type" value="Genomic_DNA"/>
</dbReference>
<name>A0ABN8M740_9CNID</name>
<accession>A0ABN8M740</accession>
<sequence length="247" mass="28869">MPDQTFLPSLTDNKAPDDKQSTKMGAKKKSLRQRKVNGDRMFVSFPEVAKTIRVAKKTAKSFAVNSSSSKTSSLKTEDMSKRKKTGENVSDLNKDQLRKQLRLPSLVLTPTSERRMSEERWSNALGLRDRYEIPRGVLNKLTDEIFKIDQQLREEAKIRQIREQRMAFDVKKPKLLSSEFRNDFVRTSRPGFSYFPCITKSVVDLPAPNELFWIEDGEQERLLREEKMIQRKMREFKNRHSHFKPSV</sequence>
<dbReference type="Proteomes" id="UP001159427">
    <property type="component" value="Unassembled WGS sequence"/>
</dbReference>
<gene>
    <name evidence="2" type="ORF">PEVE_00026080</name>
</gene>
<evidence type="ECO:0008006" key="4">
    <source>
        <dbReference type="Google" id="ProtNLM"/>
    </source>
</evidence>
<protein>
    <recommendedName>
        <fullName evidence="4">Protein TPX2</fullName>
    </recommendedName>
</protein>
<feature type="region of interest" description="Disordered" evidence="1">
    <location>
        <begin position="1"/>
        <end position="37"/>
    </location>
</feature>
<feature type="region of interest" description="Disordered" evidence="1">
    <location>
        <begin position="57"/>
        <end position="95"/>
    </location>
</feature>
<keyword evidence="3" id="KW-1185">Reference proteome</keyword>
<reference evidence="2 3" key="1">
    <citation type="submission" date="2022-05" db="EMBL/GenBank/DDBJ databases">
        <authorList>
            <consortium name="Genoscope - CEA"/>
            <person name="William W."/>
        </authorList>
    </citation>
    <scope>NUCLEOTIDE SEQUENCE [LARGE SCALE GENOMIC DNA]</scope>
</reference>
<organism evidence="2 3">
    <name type="scientific">Porites evermanni</name>
    <dbReference type="NCBI Taxonomy" id="104178"/>
    <lineage>
        <taxon>Eukaryota</taxon>
        <taxon>Metazoa</taxon>
        <taxon>Cnidaria</taxon>
        <taxon>Anthozoa</taxon>
        <taxon>Hexacorallia</taxon>
        <taxon>Scleractinia</taxon>
        <taxon>Fungiina</taxon>
        <taxon>Poritidae</taxon>
        <taxon>Porites</taxon>
    </lineage>
</organism>
<feature type="compositionally biased region" description="Basic residues" evidence="1">
    <location>
        <begin position="25"/>
        <end position="35"/>
    </location>
</feature>
<evidence type="ECO:0000256" key="1">
    <source>
        <dbReference type="SAM" id="MobiDB-lite"/>
    </source>
</evidence>
<evidence type="ECO:0000313" key="3">
    <source>
        <dbReference type="Proteomes" id="UP001159427"/>
    </source>
</evidence>